<feature type="transmembrane region" description="Helical" evidence="11">
    <location>
        <begin position="558"/>
        <end position="582"/>
    </location>
</feature>
<reference evidence="12" key="2">
    <citation type="submission" date="2021-08" db="EMBL/GenBank/DDBJ databases">
        <authorList>
            <person name="Eriksson T."/>
        </authorList>
    </citation>
    <scope>NUCLEOTIDE SEQUENCE</scope>
    <source>
        <strain evidence="12">Stoneville</strain>
        <tissue evidence="12">Whole head</tissue>
    </source>
</reference>
<dbReference type="AlphaFoldDB" id="A0A8J6H937"/>
<evidence type="ECO:0000256" key="3">
    <source>
        <dbReference type="ARBA" id="ARBA00022606"/>
    </source>
</evidence>
<dbReference type="GO" id="GO:0005886">
    <property type="term" value="C:plasma membrane"/>
    <property type="evidence" value="ECO:0007669"/>
    <property type="project" value="UniProtKB-SubCell"/>
</dbReference>
<proteinExistence type="predicted"/>
<dbReference type="PANTHER" id="PTHR21137">
    <property type="entry name" value="ODORANT RECEPTOR"/>
    <property type="match status" value="1"/>
</dbReference>
<feature type="compositionally biased region" description="Basic and acidic residues" evidence="10">
    <location>
        <begin position="175"/>
        <end position="190"/>
    </location>
</feature>
<evidence type="ECO:0000256" key="1">
    <source>
        <dbReference type="ARBA" id="ARBA00004651"/>
    </source>
</evidence>
<keyword evidence="8" id="KW-0675">Receptor</keyword>
<evidence type="ECO:0000313" key="13">
    <source>
        <dbReference type="Proteomes" id="UP000719412"/>
    </source>
</evidence>
<sequence>MNTKIYLHLNLKHFAASREYAERFPQKDPILGHIINEISGTENELIEECQKVKVGGAKVEKMVAELKEVIEKAMKKKEVIVRGSKRAGKKNGWWDRECEQWKKKMVKALREWRRNKIDRSRFLEAKRRYRERCREKKKEVYTYINRERKKKESVSEKITIEEWEEYFMKLLEGRKEEGEGGTQMKEKQTAPEETEITAEELERQIRNLQMRKAPVRDGVKNEAWMYGTERMVELMNGVWRGEGFPVDWREGVICPIFKKSEKNNEEKGVFPDSQAGFRKGEKVGRKMDERGDEREGQRHGQAREKGENPGNRQSERCMTEDVPVYLRRESSKERKMMARFRCANEERRCRMCREENETIEHMWSGCNEMRESERKDRGEILSEDGRELGKWYYIRVATFLLITSVWVASVFMHLVVTLTNNVDIRISEDVAFMVAFSGLYYMTIIYVKNQPKVAHLLRDLSNFERFGKPPGFDEEEDKLSFWSKFCFYYTVGGIFAYNFIKLIQKSDCEKVNVEKGLKENCGILLDDCFSNGMFAHLTITAAICGCLEKQFVDGDNRIGAFLHVFGWIMALFLACIGGQHLIDASNSIPEAIWMSKWYRVDVRLRRDLLFMLARSETGLPTQHPAVHDSSHERIGERKQEGDFRKRMMMFESMVKSILMSEVEIWGRKEQDELERVQEEYLRWVLGVDRETPGYIVREECKRNGVRVKAGKRAAKFEAQMDEREEFRHGKQERRERIEESRYNRKYQTCTSEEIPEYLGDSKLGTRREKTGIGWKERKEGAECVMRRQRQ</sequence>
<evidence type="ECO:0000256" key="4">
    <source>
        <dbReference type="ARBA" id="ARBA00022692"/>
    </source>
</evidence>
<evidence type="ECO:0000256" key="8">
    <source>
        <dbReference type="ARBA" id="ARBA00023170"/>
    </source>
</evidence>
<evidence type="ECO:0000256" key="11">
    <source>
        <dbReference type="SAM" id="Phobius"/>
    </source>
</evidence>
<feature type="region of interest" description="Disordered" evidence="10">
    <location>
        <begin position="265"/>
        <end position="318"/>
    </location>
</feature>
<comment type="caution">
    <text evidence="12">The sequence shown here is derived from an EMBL/GenBank/DDBJ whole genome shotgun (WGS) entry which is preliminary data.</text>
</comment>
<dbReference type="PANTHER" id="PTHR21137:SF35">
    <property type="entry name" value="ODORANT RECEPTOR 19A-RELATED"/>
    <property type="match status" value="1"/>
</dbReference>
<keyword evidence="13" id="KW-1185">Reference proteome</keyword>
<keyword evidence="7 11" id="KW-0472">Membrane</keyword>
<keyword evidence="3" id="KW-0716">Sensory transduction</keyword>
<evidence type="ECO:0000313" key="12">
    <source>
        <dbReference type="EMBL" id="KAH0809508.1"/>
    </source>
</evidence>
<evidence type="ECO:0000256" key="2">
    <source>
        <dbReference type="ARBA" id="ARBA00022475"/>
    </source>
</evidence>
<keyword evidence="5" id="KW-0552">Olfaction</keyword>
<feature type="transmembrane region" description="Helical" evidence="11">
    <location>
        <begin position="392"/>
        <end position="418"/>
    </location>
</feature>
<gene>
    <name evidence="12" type="ORF">GEV33_013282</name>
</gene>
<organism evidence="12 13">
    <name type="scientific">Tenebrio molitor</name>
    <name type="common">Yellow mealworm beetle</name>
    <dbReference type="NCBI Taxonomy" id="7067"/>
    <lineage>
        <taxon>Eukaryota</taxon>
        <taxon>Metazoa</taxon>
        <taxon>Ecdysozoa</taxon>
        <taxon>Arthropoda</taxon>
        <taxon>Hexapoda</taxon>
        <taxon>Insecta</taxon>
        <taxon>Pterygota</taxon>
        <taxon>Neoptera</taxon>
        <taxon>Endopterygota</taxon>
        <taxon>Coleoptera</taxon>
        <taxon>Polyphaga</taxon>
        <taxon>Cucujiformia</taxon>
        <taxon>Tenebrionidae</taxon>
        <taxon>Tenebrio</taxon>
    </lineage>
</organism>
<name>A0A8J6H937_TENMO</name>
<dbReference type="InterPro" id="IPR004117">
    <property type="entry name" value="7tm6_olfct_rcpt"/>
</dbReference>
<feature type="transmembrane region" description="Helical" evidence="11">
    <location>
        <begin position="481"/>
        <end position="500"/>
    </location>
</feature>
<feature type="region of interest" description="Disordered" evidence="10">
    <location>
        <begin position="175"/>
        <end position="195"/>
    </location>
</feature>
<keyword evidence="6 11" id="KW-1133">Transmembrane helix</keyword>
<dbReference type="Proteomes" id="UP000719412">
    <property type="component" value="Unassembled WGS sequence"/>
</dbReference>
<keyword evidence="9" id="KW-0807">Transducer</keyword>
<dbReference type="Pfam" id="PF02949">
    <property type="entry name" value="7tm_6"/>
    <property type="match status" value="1"/>
</dbReference>
<dbReference type="EMBL" id="JABDTM020028094">
    <property type="protein sequence ID" value="KAH0809508.1"/>
    <property type="molecule type" value="Genomic_DNA"/>
</dbReference>
<accession>A0A8J6H937</accession>
<dbReference type="GO" id="GO:0007165">
    <property type="term" value="P:signal transduction"/>
    <property type="evidence" value="ECO:0007669"/>
    <property type="project" value="UniProtKB-KW"/>
</dbReference>
<evidence type="ECO:0000256" key="10">
    <source>
        <dbReference type="SAM" id="MobiDB-lite"/>
    </source>
</evidence>
<feature type="transmembrane region" description="Helical" evidence="11">
    <location>
        <begin position="430"/>
        <end position="447"/>
    </location>
</feature>
<dbReference type="GO" id="GO:0005549">
    <property type="term" value="F:odorant binding"/>
    <property type="evidence" value="ECO:0007669"/>
    <property type="project" value="InterPro"/>
</dbReference>
<reference evidence="12" key="1">
    <citation type="journal article" date="2020" name="J Insects Food Feed">
        <title>The yellow mealworm (Tenebrio molitor) genome: a resource for the emerging insects as food and feed industry.</title>
        <authorList>
            <person name="Eriksson T."/>
            <person name="Andere A."/>
            <person name="Kelstrup H."/>
            <person name="Emery V."/>
            <person name="Picard C."/>
        </authorList>
    </citation>
    <scope>NUCLEOTIDE SEQUENCE</scope>
    <source>
        <strain evidence="12">Stoneville</strain>
        <tissue evidence="12">Whole head</tissue>
    </source>
</reference>
<evidence type="ECO:0000256" key="9">
    <source>
        <dbReference type="ARBA" id="ARBA00023224"/>
    </source>
</evidence>
<evidence type="ECO:0000256" key="7">
    <source>
        <dbReference type="ARBA" id="ARBA00023136"/>
    </source>
</evidence>
<feature type="compositionally biased region" description="Basic and acidic residues" evidence="10">
    <location>
        <begin position="278"/>
        <end position="318"/>
    </location>
</feature>
<dbReference type="GO" id="GO:0004984">
    <property type="term" value="F:olfactory receptor activity"/>
    <property type="evidence" value="ECO:0007669"/>
    <property type="project" value="InterPro"/>
</dbReference>
<protein>
    <submittedName>
        <fullName evidence="12">Uncharacterized protein</fullName>
    </submittedName>
</protein>
<comment type="subcellular location">
    <subcellularLocation>
        <location evidence="1">Cell membrane</location>
        <topology evidence="1">Multi-pass membrane protein</topology>
    </subcellularLocation>
</comment>
<evidence type="ECO:0000256" key="5">
    <source>
        <dbReference type="ARBA" id="ARBA00022725"/>
    </source>
</evidence>
<evidence type="ECO:0000256" key="6">
    <source>
        <dbReference type="ARBA" id="ARBA00022989"/>
    </source>
</evidence>
<keyword evidence="2" id="KW-1003">Cell membrane</keyword>
<keyword evidence="4 11" id="KW-0812">Transmembrane</keyword>